<keyword evidence="4 6" id="KW-1133">Transmembrane helix</keyword>
<dbReference type="Proteomes" id="UP000254889">
    <property type="component" value="Chromosome"/>
</dbReference>
<evidence type="ECO:0000259" key="7">
    <source>
        <dbReference type="Pfam" id="PF00482"/>
    </source>
</evidence>
<evidence type="ECO:0000313" key="9">
    <source>
        <dbReference type="Proteomes" id="UP000254889"/>
    </source>
</evidence>
<dbReference type="AlphaFoldDB" id="A0A346A014"/>
<protein>
    <submittedName>
        <fullName evidence="8">Type II secretion system F family protein</fullName>
    </submittedName>
</protein>
<dbReference type="Pfam" id="PF00482">
    <property type="entry name" value="T2SSF"/>
    <property type="match status" value="1"/>
</dbReference>
<dbReference type="InterPro" id="IPR018076">
    <property type="entry name" value="T2SS_GspF_dom"/>
</dbReference>
<reference evidence="8 9" key="1">
    <citation type="submission" date="2018-07" db="EMBL/GenBank/DDBJ databases">
        <authorList>
            <person name="Quirk P.G."/>
            <person name="Krulwich T.A."/>
        </authorList>
    </citation>
    <scope>NUCLEOTIDE SEQUENCE [LARGE SCALE GENOMIC DNA]</scope>
    <source>
        <strain evidence="8 9">CC-BB4</strain>
    </source>
</reference>
<dbReference type="PANTHER" id="PTHR35007">
    <property type="entry name" value="INTEGRAL MEMBRANE PROTEIN-RELATED"/>
    <property type="match status" value="1"/>
</dbReference>
<accession>A0A346A014</accession>
<feature type="transmembrane region" description="Helical" evidence="6">
    <location>
        <begin position="109"/>
        <end position="134"/>
    </location>
</feature>
<evidence type="ECO:0000256" key="4">
    <source>
        <dbReference type="ARBA" id="ARBA00022989"/>
    </source>
</evidence>
<feature type="transmembrane region" description="Helical" evidence="6">
    <location>
        <begin position="140"/>
        <end position="161"/>
    </location>
</feature>
<gene>
    <name evidence="8" type="ORF">DW352_19490</name>
</gene>
<comment type="subcellular location">
    <subcellularLocation>
        <location evidence="1">Cell membrane</location>
        <topology evidence="1">Multi-pass membrane protein</topology>
    </subcellularLocation>
</comment>
<keyword evidence="2" id="KW-1003">Cell membrane</keyword>
<dbReference type="EMBL" id="CP031417">
    <property type="protein sequence ID" value="AXK82511.1"/>
    <property type="molecule type" value="Genomic_DNA"/>
</dbReference>
<dbReference type="KEGG" id="ptaw:DW352_19490"/>
<evidence type="ECO:0000313" key="8">
    <source>
        <dbReference type="EMBL" id="AXK82511.1"/>
    </source>
</evidence>
<evidence type="ECO:0000256" key="1">
    <source>
        <dbReference type="ARBA" id="ARBA00004651"/>
    </source>
</evidence>
<feature type="transmembrane region" description="Helical" evidence="6">
    <location>
        <begin position="293"/>
        <end position="313"/>
    </location>
</feature>
<proteinExistence type="predicted"/>
<organism evidence="8 9">
    <name type="scientific">Pseudolabrys taiwanensis</name>
    <dbReference type="NCBI Taxonomy" id="331696"/>
    <lineage>
        <taxon>Bacteria</taxon>
        <taxon>Pseudomonadati</taxon>
        <taxon>Pseudomonadota</taxon>
        <taxon>Alphaproteobacteria</taxon>
        <taxon>Hyphomicrobiales</taxon>
        <taxon>Xanthobacteraceae</taxon>
        <taxon>Pseudolabrys</taxon>
    </lineage>
</organism>
<dbReference type="PANTHER" id="PTHR35007:SF2">
    <property type="entry name" value="PILUS ASSEMBLE PROTEIN"/>
    <property type="match status" value="1"/>
</dbReference>
<evidence type="ECO:0000256" key="5">
    <source>
        <dbReference type="ARBA" id="ARBA00023136"/>
    </source>
</evidence>
<sequence>MDTAASIFATMFSDGSSLMLGILVFLTAGILAFSLMAVVRVRGAVKRRAARLVDDSARTPSRSLRHSSVKAVARLIDYTNKHYAASDDGAMKVLRQRLVQAGIYDPRGVAFFFLIRTALAVGLATALFLLLPLFRPVTGGMFWMMVMGAGIVGYVGPSMYLDRRIAARKVEHQSGFPDFMDLLVVCADSGLSMEAALERVGRELGESYPSLTSNIHITNLEIRAGRNLKEALERFAERLALEEARAFATLINQSIDLGSSITDALRVYSEDMRHKRLSRAEEKAYALPAKLSLPMMICIFPVIFVVILLPVVVRLTGGAH</sequence>
<keyword evidence="5 6" id="KW-0472">Membrane</keyword>
<feature type="domain" description="Type II secretion system protein GspF" evidence="7">
    <location>
        <begin position="179"/>
        <end position="308"/>
    </location>
</feature>
<dbReference type="GO" id="GO:0005886">
    <property type="term" value="C:plasma membrane"/>
    <property type="evidence" value="ECO:0007669"/>
    <property type="project" value="UniProtKB-SubCell"/>
</dbReference>
<feature type="transmembrane region" description="Helical" evidence="6">
    <location>
        <begin position="18"/>
        <end position="39"/>
    </location>
</feature>
<evidence type="ECO:0000256" key="2">
    <source>
        <dbReference type="ARBA" id="ARBA00022475"/>
    </source>
</evidence>
<dbReference type="RefSeq" id="WP_115692890.1">
    <property type="nucleotide sequence ID" value="NZ_CP031417.1"/>
</dbReference>
<evidence type="ECO:0000256" key="6">
    <source>
        <dbReference type="SAM" id="Phobius"/>
    </source>
</evidence>
<dbReference type="OrthoDB" id="9810662at2"/>
<name>A0A346A014_9HYPH</name>
<keyword evidence="3 6" id="KW-0812">Transmembrane</keyword>
<keyword evidence="9" id="KW-1185">Reference proteome</keyword>
<evidence type="ECO:0000256" key="3">
    <source>
        <dbReference type="ARBA" id="ARBA00022692"/>
    </source>
</evidence>